<evidence type="ECO:0000256" key="1">
    <source>
        <dbReference type="SAM" id="MobiDB-lite"/>
    </source>
</evidence>
<dbReference type="Pfam" id="PF07731">
    <property type="entry name" value="Cu-oxidase_2"/>
    <property type="match status" value="1"/>
</dbReference>
<dbReference type="PANTHER" id="PTHR48267">
    <property type="entry name" value="CUPREDOXIN SUPERFAMILY PROTEIN"/>
    <property type="match status" value="1"/>
</dbReference>
<dbReference type="EMBL" id="LVJZ01000003">
    <property type="protein sequence ID" value="ODB97173.1"/>
    <property type="molecule type" value="Genomic_DNA"/>
</dbReference>
<evidence type="ECO:0000256" key="2">
    <source>
        <dbReference type="SAM" id="SignalP"/>
    </source>
</evidence>
<organism evidence="4 5">
    <name type="scientific">Candidatus Thiodiazotropha endoloripes</name>
    <dbReference type="NCBI Taxonomy" id="1818881"/>
    <lineage>
        <taxon>Bacteria</taxon>
        <taxon>Pseudomonadati</taxon>
        <taxon>Pseudomonadota</taxon>
        <taxon>Gammaproteobacteria</taxon>
        <taxon>Chromatiales</taxon>
        <taxon>Sedimenticolaceae</taxon>
        <taxon>Candidatus Thiodiazotropha</taxon>
    </lineage>
</organism>
<keyword evidence="2" id="KW-0732">Signal</keyword>
<dbReference type="STRING" id="1818881.A3196_10610"/>
<feature type="chain" id="PRO_5009119120" description="Plastocyanin-like domain-containing protein" evidence="2">
    <location>
        <begin position="26"/>
        <end position="865"/>
    </location>
</feature>
<feature type="domain" description="Plastocyanin-like" evidence="3">
    <location>
        <begin position="743"/>
        <end position="857"/>
    </location>
</feature>
<dbReference type="InterPro" id="IPR045087">
    <property type="entry name" value="Cu-oxidase_fam"/>
</dbReference>
<evidence type="ECO:0000313" key="5">
    <source>
        <dbReference type="Proteomes" id="UP000094849"/>
    </source>
</evidence>
<keyword evidence="5" id="KW-1185">Reference proteome</keyword>
<sequence>MNKYKLSRLSFAIIMGAFTASGAQAYVSGGTLNPNDIPKYVTPLVIPPVMNDTGIGDDYDIGMRQFQQQILPGGIWNTLNGRNDAFPPTTVWSYGPATDPRPDSRSLGGGRNVAPAPNSQFNYPAYTIEAVKDTNTSVDWINQLVRRADRCRAVGGNIGTEGANDCKFIKHILPVDQTLHWANPKARCDKGELRTDCHGQTQSKKYNGPVPIVTHVHGAHTGASSDGYTEGWWLPNASNINCVPRDVNGDPSWRPASGEYVCEGTIANLLTDRDGFNDQNIGNGVGHFEYLNDQPSATLWYHDHALGMTRLNVYAGPAGFWLIRDPSAVSGETGLQGGILPGPAPIAGEDLVTTNFPADMGGSREKYREIPVVIQDRSFNTDGSLWYPDNRAFFDELNVEGTAGTGNEQYPGAAELQIKFSGNNAQDKVSDIAPIWNPEAFFNTMVVNGTTWPELEVAPSLYRFRLLNGTNARWLSLSLPIIDPVTEQTTSVIKDHWYREINTRRGGYKGPWMSYQVPVEELYMYQIGTEQALLPKVVAVKEGKATQLNYNPEAWAFEQMPYMEINNQLIIGETHQGFDGQGLLIGPAERADVIVDFRGLPNGTVIRMLNNAPDSPFGGFPADELPDAATTGQVMQFVVNHALLGTSPTDEDRSRSGRLRNPDTAATSPWDLMLTGVESSLPTPSITREMVLLEEESKLVCVSEDGAGNLVQEMGMLPPCDFGAVPHGPQSAILGTIDAAGTSQGQLWSDPISTNPAVGAVEDWKLYNFSADAHPIHVHLVKHKVMGREAIGGGPSVAVGTPNGLEAWEYGWKDTVNAYPGDITTIRAEFDLPGLYVWHCHIVEHEDNEMMVPFCVGDVCPDKLF</sequence>
<evidence type="ECO:0000259" key="3">
    <source>
        <dbReference type="Pfam" id="PF07731"/>
    </source>
</evidence>
<feature type="signal peptide" evidence="2">
    <location>
        <begin position="1"/>
        <end position="25"/>
    </location>
</feature>
<dbReference type="InterPro" id="IPR011706">
    <property type="entry name" value="Cu-oxidase_C"/>
</dbReference>
<feature type="region of interest" description="Disordered" evidence="1">
    <location>
        <begin position="90"/>
        <end position="114"/>
    </location>
</feature>
<proteinExistence type="predicted"/>
<name>A0A1E2UR16_9GAMM</name>
<dbReference type="Gene3D" id="2.60.40.420">
    <property type="entry name" value="Cupredoxins - blue copper proteins"/>
    <property type="match status" value="3"/>
</dbReference>
<dbReference type="PANTHER" id="PTHR48267:SF1">
    <property type="entry name" value="BILIRUBIN OXIDASE"/>
    <property type="match status" value="1"/>
</dbReference>
<dbReference type="CDD" id="cd13844">
    <property type="entry name" value="CuRO_1_BOD_CotA_like"/>
    <property type="match status" value="1"/>
</dbReference>
<gene>
    <name evidence="4" type="ORF">A3196_10610</name>
</gene>
<reference evidence="4 5" key="1">
    <citation type="submission" date="2016-03" db="EMBL/GenBank/DDBJ databases">
        <title>Chemosynthetic sulphur-oxidizing symbionts of marine invertebrate animals are capable of nitrogen fixation.</title>
        <authorList>
            <person name="Petersen J.M."/>
            <person name="Kemper A."/>
            <person name="Gruber-Vodicka H."/>
            <person name="Cardini U."/>
            <person name="Geest Mvander."/>
            <person name="Kleiner M."/>
            <person name="Bulgheresi S."/>
            <person name="Fussmann M."/>
            <person name="Herbold C."/>
            <person name="Seah B.K.B."/>
            <person name="Antony C.Paul."/>
            <person name="Liu D."/>
            <person name="Belitz A."/>
            <person name="Weber M."/>
        </authorList>
    </citation>
    <scope>NUCLEOTIDE SEQUENCE [LARGE SCALE GENOMIC DNA]</scope>
    <source>
        <strain evidence="4">G_D</strain>
    </source>
</reference>
<dbReference type="GO" id="GO:0005507">
    <property type="term" value="F:copper ion binding"/>
    <property type="evidence" value="ECO:0007669"/>
    <property type="project" value="InterPro"/>
</dbReference>
<dbReference type="Proteomes" id="UP000094849">
    <property type="component" value="Unassembled WGS sequence"/>
</dbReference>
<dbReference type="InterPro" id="IPR008972">
    <property type="entry name" value="Cupredoxin"/>
</dbReference>
<feature type="region of interest" description="Disordered" evidence="1">
    <location>
        <begin position="645"/>
        <end position="667"/>
    </location>
</feature>
<comment type="caution">
    <text evidence="4">The sequence shown here is derived from an EMBL/GenBank/DDBJ whole genome shotgun (WGS) entry which is preliminary data.</text>
</comment>
<accession>A0A1E2UR16</accession>
<dbReference type="AlphaFoldDB" id="A0A1E2UR16"/>
<evidence type="ECO:0000313" key="4">
    <source>
        <dbReference type="EMBL" id="ODB97173.1"/>
    </source>
</evidence>
<dbReference type="RefSeq" id="WP_069024461.1">
    <property type="nucleotide sequence ID" value="NZ_LVJZ01000003.1"/>
</dbReference>
<dbReference type="SUPFAM" id="SSF49503">
    <property type="entry name" value="Cupredoxins"/>
    <property type="match status" value="2"/>
</dbReference>
<dbReference type="GO" id="GO:0016491">
    <property type="term" value="F:oxidoreductase activity"/>
    <property type="evidence" value="ECO:0007669"/>
    <property type="project" value="InterPro"/>
</dbReference>
<protein>
    <recommendedName>
        <fullName evidence="3">Plastocyanin-like domain-containing protein</fullName>
    </recommendedName>
</protein>